<feature type="compositionally biased region" description="Basic and acidic residues" evidence="1">
    <location>
        <begin position="598"/>
        <end position="612"/>
    </location>
</feature>
<feature type="compositionally biased region" description="Low complexity" evidence="1">
    <location>
        <begin position="1434"/>
        <end position="1443"/>
    </location>
</feature>
<feature type="compositionally biased region" description="Low complexity" evidence="1">
    <location>
        <begin position="1122"/>
        <end position="1138"/>
    </location>
</feature>
<feature type="region of interest" description="Disordered" evidence="1">
    <location>
        <begin position="274"/>
        <end position="363"/>
    </location>
</feature>
<evidence type="ECO:0000256" key="1">
    <source>
        <dbReference type="SAM" id="MobiDB-lite"/>
    </source>
</evidence>
<feature type="region of interest" description="Disordered" evidence="1">
    <location>
        <begin position="218"/>
        <end position="261"/>
    </location>
</feature>
<feature type="compositionally biased region" description="Polar residues" evidence="1">
    <location>
        <begin position="59"/>
        <end position="81"/>
    </location>
</feature>
<accession>A0AAD9L990</accession>
<dbReference type="EMBL" id="JAODAN010000001">
    <property type="protein sequence ID" value="KAK1927084.1"/>
    <property type="molecule type" value="Genomic_DNA"/>
</dbReference>
<feature type="region of interest" description="Disordered" evidence="1">
    <location>
        <begin position="1339"/>
        <end position="1475"/>
    </location>
</feature>
<sequence length="1475" mass="157322">MGFFRRLRAPSSNVSSSNVTQNGTDADSSSLSSYHNTPSITTTTTTHPTSPSSAFLPSRPSTDQLSRPTASPSSHLLSSRIGNKPWKRGKRKDDPIAGPSYESTREVRARSSMMDLGEERTGKRGTAIHLNNPMERDDNVTSVRAGSWGRSHTSPHLSHDAKRNGGEEGLGLSDESTYTPVKVSVSPGHFQQEGGILGRLRFEGDDTVVKPRETLWIDTTPRQPPVNRHETTTNDDSVVLTPRRDGFGNQQNQNQVVGRTSDELEILESAEKKQKFWKRPRRASKATSDYDDEQPGSPTPRKAPVPASVTEFKRPLPDTPSDTARPRPSQLRRPSSSLFQNPFTRSVSRNSNPHGDIDVPVTNADDPSFQLKAFRHVSGTSDVDGFGGGIQAYLAHGVQGSTTTADKSEISSPIDIPSPNTASRPPSSYNPGSYSQTRGSSQVQLARPPSVAASLTSLDDIATSNRISAAAFKKGRRPSYGPATAVNAAQNDRDDDDDDVPLGMINRSKAMTRNQSALSLSSLADAPRMSDSAQSLPHVQAPIADIPVANGVVRQETSEPKAEPPIRASPSPRLSPSSSQRSLHQQEKSSPSFVVRSRQSDARRSIDGKGSLEPRPSLSPVPPAKVKPLLLSPATPVETHNDEKEIVESPTSFEEHPPFPLNSARPSGQPRQPSKSWFEVKDEETVPSAAQGDVPTAPVISQDIDESVVLAAKPIAEEPLPSLDSLPLPPDLMPDPPSTRMPITARDQAAPVAPNRKRLSMLDEPLRVISGAGMTSPGSTKRDLENGFDPDLVVSSMAAFASSPEDTKEVKRPDSPVELSKSIPTSPSGPSPRTEVTTSSPTSEARSPLSSRLAKAAMVSNTSARPSLSVSSSSSSLRDERRPTSWAAPNEVPVASLSQLIKEEKAREEMEKRPVEGSRKSSFASETPAPKKDVPIASSFARARPVKPRSASATLNGKSGMVSSDSDSEIEVSAKHQRKHVGLDRKHPGGPRNTSKPRVVSVAIETDSSSSEDESLAVLRARASMSSLSLHKVVSHTGSYKTSSPRIVVPSLPPSPAKTSLARPKNDRSNSSIVSLPPVSSRRPSGQATPPQPERPASQRLSSSKSPPKLVARLSNQTAGGADSVASSSQSATSESVVLPPVTPRDANATLRETTAISVQTQWQPDDPRTRRHSQLPGSTYFDPQATPSVPGMDQAAMITMMKQQWQAQFMAAAYRASEEEWERASAISGTSPSQSPPPFSPMAPMAQMGPMNMGYGMPMPPMPYGFPMGMPGMSMPPMPMAGMSIPGMTPMPMQGMPWYPPFAGGSSVYGGGSVHNGGGGGGGGGGGMYNYGPGSQSVFGGEFGPPQRATFYSYPQQAPSPSQAPYPYPGEQQGGPRPYEPSAPNGSGLRQPERDQAKSNRNTLVDLVGQHGVGSGPAPKGGYKRPGGHGRTSSASSQPPSSWRKSTLGHAPIENQWDDAATPRKARPSTQIIN</sequence>
<feature type="region of interest" description="Disordered" evidence="1">
    <location>
        <begin position="399"/>
        <end position="451"/>
    </location>
</feature>
<organism evidence="2 3">
    <name type="scientific">Papiliotrema laurentii</name>
    <name type="common">Cryptococcus laurentii</name>
    <dbReference type="NCBI Taxonomy" id="5418"/>
    <lineage>
        <taxon>Eukaryota</taxon>
        <taxon>Fungi</taxon>
        <taxon>Dikarya</taxon>
        <taxon>Basidiomycota</taxon>
        <taxon>Agaricomycotina</taxon>
        <taxon>Tremellomycetes</taxon>
        <taxon>Tremellales</taxon>
        <taxon>Rhynchogastremaceae</taxon>
        <taxon>Papiliotrema</taxon>
    </lineage>
</organism>
<protein>
    <submittedName>
        <fullName evidence="2">Uncharacterized protein</fullName>
    </submittedName>
</protein>
<feature type="compositionally biased region" description="Low complexity" evidence="1">
    <location>
        <begin position="867"/>
        <end position="876"/>
    </location>
</feature>
<reference evidence="2" key="1">
    <citation type="submission" date="2023-02" db="EMBL/GenBank/DDBJ databases">
        <title>Identification and recombinant expression of a fungal hydrolase from Papiliotrema laurentii that hydrolyzes apple cutin and clears colloidal polyester polyurethane.</title>
        <authorList>
            <consortium name="DOE Joint Genome Institute"/>
            <person name="Roman V.A."/>
            <person name="Bojanowski C."/>
            <person name="Crable B.R."/>
            <person name="Wagner D.N."/>
            <person name="Hung C.S."/>
            <person name="Nadeau L.J."/>
            <person name="Schratz L."/>
            <person name="Haridas S."/>
            <person name="Pangilinan J."/>
            <person name="Lipzen A."/>
            <person name="Na H."/>
            <person name="Yan M."/>
            <person name="Ng V."/>
            <person name="Grigoriev I.V."/>
            <person name="Spatafora J.W."/>
            <person name="Barlow D."/>
            <person name="Biffinger J."/>
            <person name="Kelley-Loughnane N."/>
            <person name="Varaljay V.A."/>
            <person name="Crookes-Goodson W.J."/>
        </authorList>
    </citation>
    <scope>NUCLEOTIDE SEQUENCE</scope>
    <source>
        <strain evidence="2">5307AH</strain>
    </source>
</reference>
<feature type="compositionally biased region" description="Basic residues" evidence="1">
    <location>
        <begin position="275"/>
        <end position="284"/>
    </location>
</feature>
<feature type="compositionally biased region" description="Basic and acidic residues" evidence="1">
    <location>
        <begin position="901"/>
        <end position="919"/>
    </location>
</feature>
<feature type="compositionally biased region" description="Polar residues" evidence="1">
    <location>
        <begin position="420"/>
        <end position="444"/>
    </location>
</feature>
<feature type="compositionally biased region" description="Pro residues" evidence="1">
    <location>
        <begin position="727"/>
        <end position="739"/>
    </location>
</feature>
<feature type="compositionally biased region" description="Low complexity" evidence="1">
    <location>
        <begin position="565"/>
        <end position="582"/>
    </location>
</feature>
<feature type="compositionally biased region" description="Low complexity" evidence="1">
    <location>
        <begin position="37"/>
        <end position="53"/>
    </location>
</feature>
<gene>
    <name evidence="2" type="ORF">DB88DRAFT_507188</name>
</gene>
<feature type="compositionally biased region" description="Basic and acidic residues" evidence="1">
    <location>
        <begin position="805"/>
        <end position="815"/>
    </location>
</feature>
<feature type="compositionally biased region" description="Basic and acidic residues" evidence="1">
    <location>
        <begin position="157"/>
        <end position="166"/>
    </location>
</feature>
<comment type="caution">
    <text evidence="2">The sequence shown here is derived from an EMBL/GenBank/DDBJ whole genome shotgun (WGS) entry which is preliminary data.</text>
</comment>
<feature type="compositionally biased region" description="Low complexity" evidence="1">
    <location>
        <begin position="326"/>
        <end position="338"/>
    </location>
</feature>
<feature type="compositionally biased region" description="Polar residues" evidence="1">
    <location>
        <begin position="664"/>
        <end position="675"/>
    </location>
</feature>
<feature type="compositionally biased region" description="Low complexity" evidence="1">
    <location>
        <begin position="410"/>
        <end position="419"/>
    </location>
</feature>
<feature type="region of interest" description="Disordered" evidence="1">
    <location>
        <begin position="1"/>
        <end position="174"/>
    </location>
</feature>
<feature type="region of interest" description="Disordered" evidence="1">
    <location>
        <begin position="719"/>
        <end position="1144"/>
    </location>
</feature>
<feature type="compositionally biased region" description="Polar residues" evidence="1">
    <location>
        <begin position="339"/>
        <end position="353"/>
    </location>
</feature>
<feature type="compositionally biased region" description="Polar residues" evidence="1">
    <location>
        <begin position="1036"/>
        <end position="1045"/>
    </location>
</feature>
<keyword evidence="3" id="KW-1185">Reference proteome</keyword>
<feature type="region of interest" description="Disordered" evidence="1">
    <location>
        <begin position="473"/>
        <end position="516"/>
    </location>
</feature>
<dbReference type="Proteomes" id="UP001182556">
    <property type="component" value="Unassembled WGS sequence"/>
</dbReference>
<feature type="compositionally biased region" description="Basic and acidic residues" evidence="1">
    <location>
        <begin position="639"/>
        <end position="657"/>
    </location>
</feature>
<feature type="region of interest" description="Disordered" evidence="1">
    <location>
        <begin position="1159"/>
        <end position="1189"/>
    </location>
</feature>
<proteinExistence type="predicted"/>
<feature type="compositionally biased region" description="Low complexity" evidence="1">
    <location>
        <begin position="1016"/>
        <end position="1030"/>
    </location>
</feature>
<evidence type="ECO:0000313" key="2">
    <source>
        <dbReference type="EMBL" id="KAK1927084.1"/>
    </source>
</evidence>
<feature type="compositionally biased region" description="Polar residues" evidence="1">
    <location>
        <begin position="20"/>
        <end position="36"/>
    </location>
</feature>
<feature type="compositionally biased region" description="Low complexity" evidence="1">
    <location>
        <begin position="1069"/>
        <end position="1085"/>
    </location>
</feature>
<feature type="compositionally biased region" description="Polar residues" evidence="1">
    <location>
        <begin position="140"/>
        <end position="156"/>
    </location>
</feature>
<feature type="region of interest" description="Disordered" evidence="1">
    <location>
        <begin position="551"/>
        <end position="699"/>
    </location>
</feature>
<feature type="compositionally biased region" description="Polar residues" evidence="1">
    <location>
        <begin position="834"/>
        <end position="850"/>
    </location>
</feature>
<feature type="compositionally biased region" description="Low complexity" evidence="1">
    <location>
        <begin position="1353"/>
        <end position="1362"/>
    </location>
</feature>
<name>A0AAD9L990_PAPLA</name>
<evidence type="ECO:0000313" key="3">
    <source>
        <dbReference type="Proteomes" id="UP001182556"/>
    </source>
</evidence>